<dbReference type="EMBL" id="BPLR01010103">
    <property type="protein sequence ID" value="GIY36878.1"/>
    <property type="molecule type" value="Genomic_DNA"/>
</dbReference>
<dbReference type="AlphaFoldDB" id="A0AAV4SR35"/>
<dbReference type="Proteomes" id="UP001054945">
    <property type="component" value="Unassembled WGS sequence"/>
</dbReference>
<feature type="region of interest" description="Disordered" evidence="1">
    <location>
        <begin position="61"/>
        <end position="100"/>
    </location>
</feature>
<accession>A0AAV4SR35</accession>
<gene>
    <name evidence="2" type="ORF">CEXT_327251</name>
</gene>
<reference evidence="2 3" key="1">
    <citation type="submission" date="2021-06" db="EMBL/GenBank/DDBJ databases">
        <title>Caerostris extrusa draft genome.</title>
        <authorList>
            <person name="Kono N."/>
            <person name="Arakawa K."/>
        </authorList>
    </citation>
    <scope>NUCLEOTIDE SEQUENCE [LARGE SCALE GENOMIC DNA]</scope>
</reference>
<evidence type="ECO:0000256" key="1">
    <source>
        <dbReference type="SAM" id="MobiDB-lite"/>
    </source>
</evidence>
<comment type="caution">
    <text evidence="2">The sequence shown here is derived from an EMBL/GenBank/DDBJ whole genome shotgun (WGS) entry which is preliminary data.</text>
</comment>
<name>A0AAV4SR35_CAEEX</name>
<organism evidence="2 3">
    <name type="scientific">Caerostris extrusa</name>
    <name type="common">Bark spider</name>
    <name type="synonym">Caerostris bankana</name>
    <dbReference type="NCBI Taxonomy" id="172846"/>
    <lineage>
        <taxon>Eukaryota</taxon>
        <taxon>Metazoa</taxon>
        <taxon>Ecdysozoa</taxon>
        <taxon>Arthropoda</taxon>
        <taxon>Chelicerata</taxon>
        <taxon>Arachnida</taxon>
        <taxon>Araneae</taxon>
        <taxon>Araneomorphae</taxon>
        <taxon>Entelegynae</taxon>
        <taxon>Araneoidea</taxon>
        <taxon>Araneidae</taxon>
        <taxon>Caerostris</taxon>
    </lineage>
</organism>
<sequence length="100" mass="10881">MDAFNLKEAHHSNLSSFGSLKMNWRKLSRGRFPTAFPNTNTCDSATKPGERRILKGAVHPETKQEKMRLGAQVPTTLPGGNKTRITPATLAGDNVSSSCL</sequence>
<proteinExistence type="predicted"/>
<protein>
    <submittedName>
        <fullName evidence="2">Uncharacterized protein</fullName>
    </submittedName>
</protein>
<evidence type="ECO:0000313" key="3">
    <source>
        <dbReference type="Proteomes" id="UP001054945"/>
    </source>
</evidence>
<keyword evidence="3" id="KW-1185">Reference proteome</keyword>
<evidence type="ECO:0000313" key="2">
    <source>
        <dbReference type="EMBL" id="GIY36878.1"/>
    </source>
</evidence>